<feature type="transmembrane region" description="Helical" evidence="2">
    <location>
        <begin position="47"/>
        <end position="74"/>
    </location>
</feature>
<evidence type="ECO:0000256" key="1">
    <source>
        <dbReference type="SAM" id="MobiDB-lite"/>
    </source>
</evidence>
<proteinExistence type="predicted"/>
<keyword evidence="2" id="KW-0812">Transmembrane</keyword>
<accession>A0AAP4C6Z9</accession>
<dbReference type="AlphaFoldDB" id="A0AAP4C6Z9"/>
<feature type="region of interest" description="Disordered" evidence="1">
    <location>
        <begin position="1"/>
        <end position="35"/>
    </location>
</feature>
<feature type="transmembrane region" description="Helical" evidence="2">
    <location>
        <begin position="95"/>
        <end position="118"/>
    </location>
</feature>
<evidence type="ECO:0000256" key="2">
    <source>
        <dbReference type="SAM" id="Phobius"/>
    </source>
</evidence>
<reference evidence="3" key="1">
    <citation type="submission" date="2023-05" db="EMBL/GenBank/DDBJ databases">
        <title>Cataloging the Phylogenetic Diversity of Human Bladder Bacteria.</title>
        <authorList>
            <person name="Du J."/>
        </authorList>
    </citation>
    <scope>NUCLEOTIDE SEQUENCE</scope>
    <source>
        <strain evidence="3">UMB9978</strain>
    </source>
</reference>
<organism evidence="3 4">
    <name type="scientific">Pseudoglutamicibacter cumminsii</name>
    <dbReference type="NCBI Taxonomy" id="156979"/>
    <lineage>
        <taxon>Bacteria</taxon>
        <taxon>Bacillati</taxon>
        <taxon>Actinomycetota</taxon>
        <taxon>Actinomycetes</taxon>
        <taxon>Micrococcales</taxon>
        <taxon>Micrococcaceae</taxon>
        <taxon>Pseudoglutamicibacter</taxon>
    </lineage>
</organism>
<feature type="compositionally biased region" description="Polar residues" evidence="1">
    <location>
        <begin position="1"/>
        <end position="25"/>
    </location>
</feature>
<sequence length="122" mass="13500">MSSNAHETEQTFMTPNTPALNQRVTSRLPEAARPETTQPFDPLRLCIFATVALLTCIFGPLSLLFFSILGIRGYTKARRAGLMKSKCKLGDTKRVIAYLTTLAVLATALTPLWIMAWIKIVS</sequence>
<keyword evidence="2" id="KW-1133">Transmembrane helix</keyword>
<comment type="caution">
    <text evidence="3">The sequence shown here is derived from an EMBL/GenBank/DDBJ whole genome shotgun (WGS) entry which is preliminary data.</text>
</comment>
<evidence type="ECO:0000313" key="3">
    <source>
        <dbReference type="EMBL" id="MDK6275434.1"/>
    </source>
</evidence>
<keyword evidence="2" id="KW-0472">Membrane</keyword>
<evidence type="ECO:0000313" key="4">
    <source>
        <dbReference type="Proteomes" id="UP001240483"/>
    </source>
</evidence>
<dbReference type="EMBL" id="JASODW010000007">
    <property type="protein sequence ID" value="MDK6275434.1"/>
    <property type="molecule type" value="Genomic_DNA"/>
</dbReference>
<name>A0AAP4C6Z9_9MICC</name>
<gene>
    <name evidence="3" type="ORF">QP116_06750</name>
</gene>
<dbReference type="RefSeq" id="WP_285333280.1">
    <property type="nucleotide sequence ID" value="NZ_CALUAG010000026.1"/>
</dbReference>
<protein>
    <submittedName>
        <fullName evidence="3">Uncharacterized protein</fullName>
    </submittedName>
</protein>
<dbReference type="Proteomes" id="UP001240483">
    <property type="component" value="Unassembled WGS sequence"/>
</dbReference>